<dbReference type="Proteomes" id="UP001467690">
    <property type="component" value="Unassembled WGS sequence"/>
</dbReference>
<dbReference type="PANTHER" id="PTHR33973:SF4">
    <property type="entry name" value="OS07G0153300 PROTEIN"/>
    <property type="match status" value="1"/>
</dbReference>
<dbReference type="PANTHER" id="PTHR33973">
    <property type="entry name" value="OS07G0153300 PROTEIN"/>
    <property type="match status" value="1"/>
</dbReference>
<dbReference type="InterPro" id="IPR010775">
    <property type="entry name" value="DUF1365"/>
</dbReference>
<keyword evidence="1" id="KW-1133">Transmembrane helix</keyword>
<evidence type="ECO:0000313" key="3">
    <source>
        <dbReference type="Proteomes" id="UP001467690"/>
    </source>
</evidence>
<reference evidence="2 3" key="1">
    <citation type="submission" date="2024-06" db="EMBL/GenBank/DDBJ databases">
        <authorList>
            <person name="Chen R.Y."/>
        </authorList>
    </citation>
    <scope>NUCLEOTIDE SEQUENCE [LARGE SCALE GENOMIC DNA]</scope>
    <source>
        <strain evidence="2 3">D2</strain>
    </source>
</reference>
<keyword evidence="1" id="KW-0472">Membrane</keyword>
<evidence type="ECO:0000256" key="1">
    <source>
        <dbReference type="SAM" id="Phobius"/>
    </source>
</evidence>
<name>A0ABV1RLA1_9ALTE</name>
<accession>A0ABV1RLA1</accession>
<protein>
    <submittedName>
        <fullName evidence="2">DUF1365 domain-containing protein</fullName>
    </submittedName>
</protein>
<proteinExistence type="predicted"/>
<comment type="caution">
    <text evidence="2">The sequence shown here is derived from an EMBL/GenBank/DDBJ whole genome shotgun (WGS) entry which is preliminary data.</text>
</comment>
<dbReference type="RefSeq" id="WP_143872646.1">
    <property type="nucleotide sequence ID" value="NZ_CP041660.1"/>
</dbReference>
<dbReference type="Pfam" id="PF07103">
    <property type="entry name" value="DUF1365"/>
    <property type="match status" value="1"/>
</dbReference>
<gene>
    <name evidence="2" type="ORF">ABS311_16655</name>
</gene>
<organism evidence="2 3">
    <name type="scientific">Catenovulum sediminis</name>
    <dbReference type="NCBI Taxonomy" id="1740262"/>
    <lineage>
        <taxon>Bacteria</taxon>
        <taxon>Pseudomonadati</taxon>
        <taxon>Pseudomonadota</taxon>
        <taxon>Gammaproteobacteria</taxon>
        <taxon>Alteromonadales</taxon>
        <taxon>Alteromonadaceae</taxon>
        <taxon>Catenovulum</taxon>
    </lineage>
</organism>
<evidence type="ECO:0000313" key="2">
    <source>
        <dbReference type="EMBL" id="MER2493511.1"/>
    </source>
</evidence>
<keyword evidence="1" id="KW-0812">Transmembrane</keyword>
<sequence>MRSCIYRGQTFHSRLSPTQHKFTYPISMLAIDLDEVDLLTRKLVGFSNAGFSWGRFKRKDYCAGQLSLKYSVIDKAKQLGAKDKIDKVILLGQLRFLGLYFSPVNFYYLYSAGQLSSILAEVSNTPWNERAYYWVPKQSHFQCDKHFHVSPFNQIDSKYQWMFSDMDEELQLKIASYKQGRKFFEAGIQLVKEELNQKNYTRMLIRFPCMSVTMLTAIYWQALKLWLKGTPFYGYVEHKKTGE</sequence>
<dbReference type="EMBL" id="JBELOE010000265">
    <property type="protein sequence ID" value="MER2493511.1"/>
    <property type="molecule type" value="Genomic_DNA"/>
</dbReference>
<feature type="transmembrane region" description="Helical" evidence="1">
    <location>
        <begin position="203"/>
        <end position="222"/>
    </location>
</feature>
<keyword evidence="3" id="KW-1185">Reference proteome</keyword>